<dbReference type="InterPro" id="IPR036237">
    <property type="entry name" value="Xyl_isomerase-like_sf"/>
</dbReference>
<dbReference type="Pfam" id="PF01261">
    <property type="entry name" value="AP_endonuc_2"/>
    <property type="match status" value="1"/>
</dbReference>
<gene>
    <name evidence="2" type="ORF">IEN85_21950</name>
</gene>
<reference evidence="2" key="1">
    <citation type="submission" date="2020-09" db="EMBL/GenBank/DDBJ databases">
        <title>Pelagicoccus enzymogenes sp. nov. with an EPS production, isolated from marine sediment.</title>
        <authorList>
            <person name="Feng X."/>
        </authorList>
    </citation>
    <scope>NUCLEOTIDE SEQUENCE</scope>
    <source>
        <strain evidence="2">NFK12</strain>
    </source>
</reference>
<dbReference type="AlphaFoldDB" id="A0A927FEZ9"/>
<dbReference type="PANTHER" id="PTHR12110:SF53">
    <property type="entry name" value="BLR5974 PROTEIN"/>
    <property type="match status" value="1"/>
</dbReference>
<dbReference type="Proteomes" id="UP000622317">
    <property type="component" value="Unassembled WGS sequence"/>
</dbReference>
<protein>
    <submittedName>
        <fullName evidence="2">Sugar phosphate isomerase/epimerase</fullName>
    </submittedName>
</protein>
<evidence type="ECO:0000313" key="2">
    <source>
        <dbReference type="EMBL" id="MBD5782178.1"/>
    </source>
</evidence>
<accession>A0A927FEZ9</accession>
<keyword evidence="3" id="KW-1185">Reference proteome</keyword>
<name>A0A927FEZ9_9BACT</name>
<keyword evidence="2" id="KW-0413">Isomerase</keyword>
<dbReference type="InterPro" id="IPR013022">
    <property type="entry name" value="Xyl_isomerase-like_TIM-brl"/>
</dbReference>
<evidence type="ECO:0000313" key="3">
    <source>
        <dbReference type="Proteomes" id="UP000622317"/>
    </source>
</evidence>
<dbReference type="EMBL" id="JACYFG010000051">
    <property type="protein sequence ID" value="MBD5782178.1"/>
    <property type="molecule type" value="Genomic_DNA"/>
</dbReference>
<proteinExistence type="predicted"/>
<feature type="domain" description="Xylose isomerase-like TIM barrel" evidence="1">
    <location>
        <begin position="93"/>
        <end position="333"/>
    </location>
</feature>
<evidence type="ECO:0000259" key="1">
    <source>
        <dbReference type="Pfam" id="PF01261"/>
    </source>
</evidence>
<organism evidence="2 3">
    <name type="scientific">Pelagicoccus enzymogenes</name>
    <dbReference type="NCBI Taxonomy" id="2773457"/>
    <lineage>
        <taxon>Bacteria</taxon>
        <taxon>Pseudomonadati</taxon>
        <taxon>Verrucomicrobiota</taxon>
        <taxon>Opitutia</taxon>
        <taxon>Puniceicoccales</taxon>
        <taxon>Pelagicoccaceae</taxon>
        <taxon>Pelagicoccus</taxon>
    </lineage>
</organism>
<comment type="caution">
    <text evidence="2">The sequence shown here is derived from an EMBL/GenBank/DDBJ whole genome shotgun (WGS) entry which is preliminary data.</text>
</comment>
<dbReference type="InterPro" id="IPR050312">
    <property type="entry name" value="IolE/XylAMocC-like"/>
</dbReference>
<dbReference type="SUPFAM" id="SSF51658">
    <property type="entry name" value="Xylose isomerase-like"/>
    <property type="match status" value="1"/>
</dbReference>
<sequence length="346" mass="38474">MDRKTFVAQCAALAAAGIVGKSGYAKSISPKRSENLSLPGKEEELFDISLSQWSYHRAIFGKSRDNYAWFVKTLESDPDRVLQGSLDPRDIVRKASSLGVHLVDLVNILWFGHGNDAPWLAEFKKRAAGEGVRFGVLMCDQLPNIGASDRRVRQRSIAEHIQWMDTAAELECRYLRVNAYGDGSYLELCRNAAESLHALGDAAKSRGLEVLVENHGHPSSNGAWLAMCLEMAGHSKVGAFTDFDNFFMGGWGHVPQRRYDTLQGMLDLAPFTRAVSAKSYDFDAAGNETTVDFEICLRTALDGGFRGLASAEYEGEHLTEDEGTRLTVELLRRLRAKLFLDYRTKN</sequence>
<dbReference type="Gene3D" id="3.20.20.150">
    <property type="entry name" value="Divalent-metal-dependent TIM barrel enzymes"/>
    <property type="match status" value="1"/>
</dbReference>
<dbReference type="GO" id="GO:0016853">
    <property type="term" value="F:isomerase activity"/>
    <property type="evidence" value="ECO:0007669"/>
    <property type="project" value="UniProtKB-KW"/>
</dbReference>
<dbReference type="PANTHER" id="PTHR12110">
    <property type="entry name" value="HYDROXYPYRUVATE ISOMERASE"/>
    <property type="match status" value="1"/>
</dbReference>